<gene>
    <name evidence="1" type="ORF">H4Bulk46722_000003</name>
</gene>
<sequence>RGPAFYAQNCTRSALLASEPHYRRNGRWSGGGPFSVVKESIFHLGCGTTDVKIGNESLGPFGYGTCSGFGDFGVANTLNPLHWDLPSHGDLAGAVLPYAAEGYKRTRPGNPVASLGQFLIELRDLPSIPFGGAFGRRRRARSGKYKIPGVTTYPLAEIPGRLRERLLNFRSLGSEYLNIVFGWKPFVSDLRKMYNLWKTIDARMAQIVRENGKSINRRATLEEETTTVEAPDRTSPYPDAFVGGMPPWPGPCVSTWKGQRKTTDRVWYAANYRYYIPDVGSSQWTRRARLALFGALPTPELLWEVMPWSWLIDWFSNVGDVISNLSPNAVDNLVQNYAYTMRHTSATVTLTATASVDPSPPGQFWNWPRIEAKATSYHKVETKVRDGTGAPFAFGGMTSSSLSSHQYAILAALGLSKSGKRLR</sequence>
<evidence type="ECO:0000313" key="1">
    <source>
        <dbReference type="EMBL" id="QDH90272.1"/>
    </source>
</evidence>
<dbReference type="EMBL" id="MN035404">
    <property type="protein sequence ID" value="QDH90272.1"/>
    <property type="molecule type" value="Genomic_RNA"/>
</dbReference>
<reference evidence="1" key="1">
    <citation type="submission" date="2019-05" db="EMBL/GenBank/DDBJ databases">
        <title>Metatranscriptomic reconstruction reveals RNA viruses with the potential to shape carbon cycling in soil.</title>
        <authorList>
            <person name="Starr E.P."/>
            <person name="Nuccio E."/>
            <person name="Pett-Ridge J."/>
            <person name="Banfield J.F."/>
            <person name="Firestone M.K."/>
        </authorList>
    </citation>
    <scope>NUCLEOTIDE SEQUENCE</scope>
    <source>
        <strain evidence="1">H4_Bulk_46_scaffold_722</strain>
    </source>
</reference>
<evidence type="ECO:0008006" key="2">
    <source>
        <dbReference type="Google" id="ProtNLM"/>
    </source>
</evidence>
<accession>A0A514D9H8</accession>
<proteinExistence type="predicted"/>
<organism evidence="1">
    <name type="scientific">Leviviridae sp</name>
    <dbReference type="NCBI Taxonomy" id="2027243"/>
    <lineage>
        <taxon>Viruses</taxon>
        <taxon>Riboviria</taxon>
        <taxon>Orthornavirae</taxon>
        <taxon>Lenarviricota</taxon>
        <taxon>Leviviricetes</taxon>
        <taxon>Norzivirales</taxon>
        <taxon>Fiersviridae</taxon>
    </lineage>
</organism>
<name>A0A514D9H8_9VIRU</name>
<feature type="non-terminal residue" evidence="1">
    <location>
        <position position="1"/>
    </location>
</feature>
<protein>
    <recommendedName>
        <fullName evidence="2">Maturation</fullName>
    </recommendedName>
</protein>